<dbReference type="SUPFAM" id="SSF49599">
    <property type="entry name" value="TRAF domain-like"/>
    <property type="match status" value="1"/>
</dbReference>
<feature type="domain" description="MATH" evidence="3">
    <location>
        <begin position="6"/>
        <end position="120"/>
    </location>
</feature>
<dbReference type="InterPro" id="IPR008974">
    <property type="entry name" value="TRAF-like"/>
</dbReference>
<dbReference type="Proteomes" id="UP000029121">
    <property type="component" value="Unassembled WGS sequence"/>
</dbReference>
<keyword evidence="1 2" id="KW-0175">Coiled coil</keyword>
<name>R0GFB0_9BRAS</name>
<evidence type="ECO:0000256" key="2">
    <source>
        <dbReference type="SAM" id="Coils"/>
    </source>
</evidence>
<feature type="coiled-coil region" evidence="2">
    <location>
        <begin position="236"/>
        <end position="287"/>
    </location>
</feature>
<dbReference type="PROSITE" id="PS50144">
    <property type="entry name" value="MATH"/>
    <property type="match status" value="1"/>
</dbReference>
<dbReference type="SMART" id="SM00061">
    <property type="entry name" value="MATH"/>
    <property type="match status" value="1"/>
</dbReference>
<dbReference type="Gene3D" id="2.60.210.10">
    <property type="entry name" value="Apoptosis, Tumor Necrosis Factor Receptor Associated Protein 2, Chain A"/>
    <property type="match status" value="1"/>
</dbReference>
<dbReference type="AlphaFoldDB" id="R0GFB0"/>
<evidence type="ECO:0000256" key="1">
    <source>
        <dbReference type="ARBA" id="ARBA00023054"/>
    </source>
</evidence>
<keyword evidence="5" id="KW-1185">Reference proteome</keyword>
<gene>
    <name evidence="4" type="ORF">CARUB_v10021895mg</name>
</gene>
<evidence type="ECO:0000313" key="4">
    <source>
        <dbReference type="EMBL" id="EOA34356.1"/>
    </source>
</evidence>
<dbReference type="InterPro" id="IPR002083">
    <property type="entry name" value="MATH/TRAF_dom"/>
</dbReference>
<proteinExistence type="predicted"/>
<organism evidence="4 5">
    <name type="scientific">Capsella rubella</name>
    <dbReference type="NCBI Taxonomy" id="81985"/>
    <lineage>
        <taxon>Eukaryota</taxon>
        <taxon>Viridiplantae</taxon>
        <taxon>Streptophyta</taxon>
        <taxon>Embryophyta</taxon>
        <taxon>Tracheophyta</taxon>
        <taxon>Spermatophyta</taxon>
        <taxon>Magnoliopsida</taxon>
        <taxon>eudicotyledons</taxon>
        <taxon>Gunneridae</taxon>
        <taxon>Pentapetalae</taxon>
        <taxon>rosids</taxon>
        <taxon>malvids</taxon>
        <taxon>Brassicales</taxon>
        <taxon>Brassicaceae</taxon>
        <taxon>Camelineae</taxon>
        <taxon>Capsella</taxon>
    </lineage>
</organism>
<dbReference type="eggNOG" id="KOG1987">
    <property type="taxonomic scope" value="Eukaryota"/>
</dbReference>
<dbReference type="InterPro" id="IPR050804">
    <property type="entry name" value="MCC"/>
</dbReference>
<dbReference type="Pfam" id="PF22486">
    <property type="entry name" value="MATH_2"/>
    <property type="match status" value="1"/>
</dbReference>
<sequence length="357" mass="40344">MAKQDGKKIVWVIKNFSSLQSEECIYSDPVLIGDCKWRLCACPKGDGNIDNYFYLFVEVADDESLPSGWKRFVKFQLNISQPGKSVSCSWGFQTMIPLTKLHDKKKGFVVDGELTIVASVDVLEVIGTLDASEESIESSRPLKKMKLSNDDNNVEASSVKESIVVNGFQVLSSQVESVRCIFERHPDIAVDFRAKSQHIRTTCMSFLLSLIETLCKSLEEISNEDFVDANIALTCLKDVNFKVDWLEKKLDQVKENKEKEQSALAQLQETEESILKLKQKAEEQKAGNQVADHFSLFLQVVDYKSLPSVWRRFVKYRLTIVPQPGKTLVQRKLDALAEEQKAVVSATRTTLSFDDVV</sequence>
<evidence type="ECO:0000259" key="3">
    <source>
        <dbReference type="PROSITE" id="PS50144"/>
    </source>
</evidence>
<dbReference type="PANTHER" id="PTHR46236">
    <property type="entry name" value="TRAF-LIKE SUPERFAMILY PROTEIN"/>
    <property type="match status" value="1"/>
</dbReference>
<accession>R0GFB0</accession>
<dbReference type="CDD" id="cd00121">
    <property type="entry name" value="MATH"/>
    <property type="match status" value="2"/>
</dbReference>
<reference evidence="5" key="1">
    <citation type="journal article" date="2013" name="Nat. Genet.">
        <title>The Capsella rubella genome and the genomic consequences of rapid mating system evolution.</title>
        <authorList>
            <person name="Slotte T."/>
            <person name="Hazzouri K.M."/>
            <person name="Agren J.A."/>
            <person name="Koenig D."/>
            <person name="Maumus F."/>
            <person name="Guo Y.L."/>
            <person name="Steige K."/>
            <person name="Platts A.E."/>
            <person name="Escobar J.S."/>
            <person name="Newman L.K."/>
            <person name="Wang W."/>
            <person name="Mandakova T."/>
            <person name="Vello E."/>
            <person name="Smith L.M."/>
            <person name="Henz S.R."/>
            <person name="Steffen J."/>
            <person name="Takuno S."/>
            <person name="Brandvain Y."/>
            <person name="Coop G."/>
            <person name="Andolfatto P."/>
            <person name="Hu T.T."/>
            <person name="Blanchette M."/>
            <person name="Clark R.M."/>
            <person name="Quesneville H."/>
            <person name="Nordborg M."/>
            <person name="Gaut B.S."/>
            <person name="Lysak M.A."/>
            <person name="Jenkins J."/>
            <person name="Grimwood J."/>
            <person name="Chapman J."/>
            <person name="Prochnik S."/>
            <person name="Shu S."/>
            <person name="Rokhsar D."/>
            <person name="Schmutz J."/>
            <person name="Weigel D."/>
            <person name="Wright S.I."/>
        </authorList>
    </citation>
    <scope>NUCLEOTIDE SEQUENCE [LARGE SCALE GENOMIC DNA]</scope>
    <source>
        <strain evidence="5">cv. Monte Gargano</strain>
    </source>
</reference>
<protein>
    <recommendedName>
        <fullName evidence="3">MATH domain-containing protein</fullName>
    </recommendedName>
</protein>
<dbReference type="PANTHER" id="PTHR46236:SF33">
    <property type="entry name" value="MEPRIN AND TRAF-LIKE DOMAIN-CONTAINING PROTEIN-RELATED"/>
    <property type="match status" value="1"/>
</dbReference>
<evidence type="ECO:0000313" key="5">
    <source>
        <dbReference type="Proteomes" id="UP000029121"/>
    </source>
</evidence>
<dbReference type="EMBL" id="KB870806">
    <property type="protein sequence ID" value="EOA34356.1"/>
    <property type="molecule type" value="Genomic_DNA"/>
</dbReference>